<dbReference type="GO" id="GO:0004325">
    <property type="term" value="F:ferrochelatase activity"/>
    <property type="evidence" value="ECO:0007669"/>
    <property type="project" value="InterPro"/>
</dbReference>
<dbReference type="Gene3D" id="3.40.50.720">
    <property type="entry name" value="NAD(P)-binding Rossmann-like Domain"/>
    <property type="match status" value="1"/>
</dbReference>
<dbReference type="SUPFAM" id="SSF51735">
    <property type="entry name" value="NAD(P)-binding Rossmann-fold domains"/>
    <property type="match status" value="1"/>
</dbReference>
<dbReference type="GeneID" id="10644355"/>
<evidence type="ECO:0000256" key="6">
    <source>
        <dbReference type="ARBA" id="ARBA00047561"/>
    </source>
</evidence>
<evidence type="ECO:0000256" key="2">
    <source>
        <dbReference type="ARBA" id="ARBA00012400"/>
    </source>
</evidence>
<name>F6BAK3_METIK</name>
<dbReference type="InterPro" id="IPR036291">
    <property type="entry name" value="NAD(P)-bd_dom_sf"/>
</dbReference>
<dbReference type="RefSeq" id="WP_013799611.1">
    <property type="nucleotide sequence ID" value="NC_015562.1"/>
</dbReference>
<evidence type="ECO:0000313" key="7">
    <source>
        <dbReference type="EMBL" id="AEF97016.1"/>
    </source>
</evidence>
<evidence type="ECO:0000256" key="5">
    <source>
        <dbReference type="ARBA" id="ARBA00023244"/>
    </source>
</evidence>
<dbReference type="PANTHER" id="PTHR35330:SF1">
    <property type="entry name" value="SIROHEME BIOSYNTHESIS PROTEIN MET8"/>
    <property type="match status" value="1"/>
</dbReference>
<keyword evidence="3" id="KW-0560">Oxidoreductase</keyword>
<dbReference type="STRING" id="880724.Metig_1482"/>
<organism evidence="8">
    <name type="scientific">Methanotorris igneus (strain DSM 5666 / JCM 11834 / Kol 5)</name>
    <dbReference type="NCBI Taxonomy" id="880724"/>
    <lineage>
        <taxon>Archaea</taxon>
        <taxon>Methanobacteriati</taxon>
        <taxon>Methanobacteriota</taxon>
        <taxon>Methanomada group</taxon>
        <taxon>Methanococci</taxon>
        <taxon>Methanococcales</taxon>
        <taxon>Methanocaldococcaceae</taxon>
        <taxon>Methanotorris</taxon>
    </lineage>
</organism>
<keyword evidence="8" id="KW-1185">Reference proteome</keyword>
<dbReference type="Pfam" id="PF13241">
    <property type="entry name" value="NAD_binding_7"/>
    <property type="match status" value="1"/>
</dbReference>
<dbReference type="Proteomes" id="UP000009227">
    <property type="component" value="Chromosome"/>
</dbReference>
<proteinExistence type="predicted"/>
<dbReference type="UniPathway" id="UPA00262">
    <property type="reaction ID" value="UER00222"/>
</dbReference>
<evidence type="ECO:0000256" key="3">
    <source>
        <dbReference type="ARBA" id="ARBA00023002"/>
    </source>
</evidence>
<evidence type="ECO:0000256" key="1">
    <source>
        <dbReference type="ARBA" id="ARBA00005010"/>
    </source>
</evidence>
<dbReference type="PANTHER" id="PTHR35330">
    <property type="entry name" value="SIROHEME BIOSYNTHESIS PROTEIN MET8"/>
    <property type="match status" value="1"/>
</dbReference>
<dbReference type="NCBIfam" id="TIGR01470">
    <property type="entry name" value="cysG_Nterm"/>
    <property type="match status" value="1"/>
</dbReference>
<dbReference type="SUPFAM" id="SSF75615">
    <property type="entry name" value="Siroheme synthase middle domains-like"/>
    <property type="match status" value="1"/>
</dbReference>
<dbReference type="EMBL" id="CP002737">
    <property type="protein sequence ID" value="AEF97016.1"/>
    <property type="molecule type" value="Genomic_DNA"/>
</dbReference>
<dbReference type="GO" id="GO:0019354">
    <property type="term" value="P:siroheme biosynthetic process"/>
    <property type="evidence" value="ECO:0007669"/>
    <property type="project" value="UniProtKB-UniPathway"/>
</dbReference>
<keyword evidence="4" id="KW-0520">NAD</keyword>
<dbReference type="OrthoDB" id="10510at2157"/>
<evidence type="ECO:0000313" key="8">
    <source>
        <dbReference type="Proteomes" id="UP000009227"/>
    </source>
</evidence>
<protein>
    <recommendedName>
        <fullName evidence="2">precorrin-2 dehydrogenase</fullName>
        <ecNumber evidence="2">1.3.1.76</ecNumber>
    </recommendedName>
</protein>
<evidence type="ECO:0000256" key="4">
    <source>
        <dbReference type="ARBA" id="ARBA00023027"/>
    </source>
</evidence>
<dbReference type="AlphaFoldDB" id="F6BAK3"/>
<comment type="pathway">
    <text evidence="1">Porphyrin-containing compound metabolism; siroheme biosynthesis; sirohydrochlorin from precorrin-2: step 1/1.</text>
</comment>
<accession>F6BAK3</accession>
<dbReference type="KEGG" id="mig:Metig_1482"/>
<sequence length="205" mass="23781">MIPVFVNLEGFRVAIFGFGEVGKRRAKKLLKANANIDIYSKTFDDEEFEKKINFIKCDVNEISDGDLEKIIKKYDIIVTAIDKKNNERIVKIARKLGKFVNSATFEDEANLIIPACTEVDGVLFAVYTKGKSPLIAREIRKLVESYLLYHEEDLIIQSYVREKLKEKISNQKERKEILEKLFKNDEFKKELSKLIGKYGKIENHL</sequence>
<keyword evidence="5" id="KW-0627">Porphyrin biosynthesis</keyword>
<dbReference type="HOGENOM" id="CLU_011276_8_2_2"/>
<reference evidence="7 8" key="1">
    <citation type="submission" date="2011-05" db="EMBL/GenBank/DDBJ databases">
        <title>Complete sequence of Methanotorris igneus Kol 5.</title>
        <authorList>
            <consortium name="US DOE Joint Genome Institute"/>
            <person name="Lucas S."/>
            <person name="Han J."/>
            <person name="Lapidus A."/>
            <person name="Cheng J.-F."/>
            <person name="Goodwin L."/>
            <person name="Pitluck S."/>
            <person name="Peters L."/>
            <person name="Mikhailova N."/>
            <person name="Chertkov O."/>
            <person name="Han C."/>
            <person name="Tapia R."/>
            <person name="Land M."/>
            <person name="Hauser L."/>
            <person name="Kyrpides N."/>
            <person name="Ivanova N."/>
            <person name="Pagani I."/>
            <person name="Sieprawska-Lupa M."/>
            <person name="Whitman W."/>
            <person name="Woyke T."/>
        </authorList>
    </citation>
    <scope>NUCLEOTIDE SEQUENCE [LARGE SCALE GENOMIC DNA]</scope>
    <source>
        <strain evidence="8">DSM 5666 / JCM 11834 / Kol 5</strain>
    </source>
</reference>
<dbReference type="InterPro" id="IPR006367">
    <property type="entry name" value="Sirohaem_synthase_N"/>
</dbReference>
<dbReference type="GO" id="GO:0043115">
    <property type="term" value="F:precorrin-2 dehydrogenase activity"/>
    <property type="evidence" value="ECO:0007669"/>
    <property type="project" value="UniProtKB-EC"/>
</dbReference>
<dbReference type="InterPro" id="IPR028161">
    <property type="entry name" value="Met8-like"/>
</dbReference>
<dbReference type="EC" id="1.3.1.76" evidence="2"/>
<comment type="catalytic activity">
    <reaction evidence="6">
        <text>precorrin-2 + NAD(+) = sirohydrochlorin + NADH + 2 H(+)</text>
        <dbReference type="Rhea" id="RHEA:15613"/>
        <dbReference type="ChEBI" id="CHEBI:15378"/>
        <dbReference type="ChEBI" id="CHEBI:57540"/>
        <dbReference type="ChEBI" id="CHEBI:57945"/>
        <dbReference type="ChEBI" id="CHEBI:58351"/>
        <dbReference type="ChEBI" id="CHEBI:58827"/>
        <dbReference type="EC" id="1.3.1.76"/>
    </reaction>
</comment>
<gene>
    <name evidence="7" type="ordered locus">Metig_1482</name>
</gene>